<keyword evidence="3" id="KW-1185">Reference proteome</keyword>
<dbReference type="Pfam" id="PF01023">
    <property type="entry name" value="S_100"/>
    <property type="match status" value="1"/>
</dbReference>
<evidence type="ECO:0000259" key="1">
    <source>
        <dbReference type="Pfam" id="PF01023"/>
    </source>
</evidence>
<comment type="caution">
    <text evidence="2">The sequence shown here is derived from an EMBL/GenBank/DDBJ whole genome shotgun (WGS) entry which is preliminary data.</text>
</comment>
<organism evidence="2 3">
    <name type="scientific">Gulo gulo</name>
    <name type="common">Wolverine</name>
    <name type="synonym">Gluton</name>
    <dbReference type="NCBI Taxonomy" id="48420"/>
    <lineage>
        <taxon>Eukaryota</taxon>
        <taxon>Metazoa</taxon>
        <taxon>Chordata</taxon>
        <taxon>Craniata</taxon>
        <taxon>Vertebrata</taxon>
        <taxon>Euteleostomi</taxon>
        <taxon>Mammalia</taxon>
        <taxon>Eutheria</taxon>
        <taxon>Laurasiatheria</taxon>
        <taxon>Carnivora</taxon>
        <taxon>Caniformia</taxon>
        <taxon>Musteloidea</taxon>
        <taxon>Mustelidae</taxon>
        <taxon>Guloninae</taxon>
        <taxon>Gulo</taxon>
    </lineage>
</organism>
<name>A0A9X9PUB2_GULGU</name>
<dbReference type="Proteomes" id="UP000269945">
    <property type="component" value="Unassembled WGS sequence"/>
</dbReference>
<reference evidence="2 3" key="1">
    <citation type="submission" date="2018-10" db="EMBL/GenBank/DDBJ databases">
        <authorList>
            <person name="Ekblom R."/>
            <person name="Jareborg N."/>
        </authorList>
    </citation>
    <scope>NUCLEOTIDE SEQUENCE [LARGE SCALE GENOMIC DNA]</scope>
    <source>
        <tissue evidence="2">Muscle</tissue>
    </source>
</reference>
<evidence type="ECO:0000313" key="3">
    <source>
        <dbReference type="Proteomes" id="UP000269945"/>
    </source>
</evidence>
<dbReference type="AlphaFoldDB" id="A0A9X9PUB2"/>
<dbReference type="InterPro" id="IPR013787">
    <property type="entry name" value="S100_Ca-bd_sub"/>
</dbReference>
<proteinExistence type="predicted"/>
<dbReference type="EMBL" id="CYRY02002037">
    <property type="protein sequence ID" value="VCW66699.1"/>
    <property type="molecule type" value="Genomic_DNA"/>
</dbReference>
<accession>A0A9X9PUB2</accession>
<gene>
    <name evidence="2" type="ORF">BN2614_LOCUS1</name>
</gene>
<protein>
    <recommendedName>
        <fullName evidence="1">S100/CaBP-9k-type calcium binding subdomain domain-containing protein</fullName>
    </recommendedName>
</protein>
<evidence type="ECO:0000313" key="2">
    <source>
        <dbReference type="EMBL" id="VCW66699.1"/>
    </source>
</evidence>
<feature type="domain" description="S100/CaBP-9k-type calcium binding subdomain" evidence="1">
    <location>
        <begin position="2"/>
        <end position="21"/>
    </location>
</feature>
<sequence length="24" mass="2650">MDQAIDLLVAIFHKYSGSEGTRTP</sequence>